<proteinExistence type="predicted"/>
<evidence type="ECO:0000259" key="1">
    <source>
        <dbReference type="Pfam" id="PF01323"/>
    </source>
</evidence>
<accession>A0A1P8KLI3</accession>
<dbReference type="InterPro" id="IPR036249">
    <property type="entry name" value="Thioredoxin-like_sf"/>
</dbReference>
<keyword evidence="3" id="KW-1185">Reference proteome</keyword>
<dbReference type="OrthoDB" id="9799122at2"/>
<feature type="domain" description="DSBA-like thioredoxin" evidence="1">
    <location>
        <begin position="9"/>
        <end position="209"/>
    </location>
</feature>
<dbReference type="KEGG" id="alp:LPB137_05810"/>
<organism evidence="2 3">
    <name type="scientific">Poseidonibacter parvus</name>
    <dbReference type="NCBI Taxonomy" id="1850254"/>
    <lineage>
        <taxon>Bacteria</taxon>
        <taxon>Pseudomonadati</taxon>
        <taxon>Campylobacterota</taxon>
        <taxon>Epsilonproteobacteria</taxon>
        <taxon>Campylobacterales</taxon>
        <taxon>Arcobacteraceae</taxon>
        <taxon>Poseidonibacter</taxon>
    </lineage>
</organism>
<dbReference type="PANTHER" id="PTHR13887:SF41">
    <property type="entry name" value="THIOREDOXIN SUPERFAMILY PROTEIN"/>
    <property type="match status" value="1"/>
</dbReference>
<dbReference type="Gene3D" id="3.40.30.10">
    <property type="entry name" value="Glutaredoxin"/>
    <property type="match status" value="1"/>
</dbReference>
<reference evidence="2 3" key="1">
    <citation type="submission" date="2017-01" db="EMBL/GenBank/DDBJ databases">
        <title>Genome sequencing of Arcobacter sp. LPB0137.</title>
        <authorList>
            <person name="Lee G.-W."/>
            <person name="Yi H."/>
        </authorList>
    </citation>
    <scope>NUCLEOTIDE SEQUENCE [LARGE SCALE GENOMIC DNA]</scope>
    <source>
        <strain evidence="2 3">LPB0137</strain>
    </source>
</reference>
<sequence>MTAADKIKIDIVSDVVCPWCAIGYKRLSVAIDELKLNEKVEIVWHPFELNPDMPREGRNANEYLMDKYNLTEKKLQETRNRVTNLGKETGFEFDYFAEMKKVNSFNSHILLKYAKKFNKQTELKVRLQHAYFGERKDISQRSVLREELLAVGLNADEAMKLLDDEKEIKAIENEEKFWRDQGVYAIPTIIFNNKIARMGANKTSEYKEILKDLEKELN</sequence>
<dbReference type="Pfam" id="PF01323">
    <property type="entry name" value="DSBA"/>
    <property type="match status" value="1"/>
</dbReference>
<dbReference type="CDD" id="cd03024">
    <property type="entry name" value="DsbA_FrnE"/>
    <property type="match status" value="1"/>
</dbReference>
<dbReference type="EMBL" id="CP019070">
    <property type="protein sequence ID" value="APW65395.1"/>
    <property type="molecule type" value="Genomic_DNA"/>
</dbReference>
<dbReference type="InterPro" id="IPR001853">
    <property type="entry name" value="DSBA-like_thioredoxin_dom"/>
</dbReference>
<dbReference type="STRING" id="1850254.LPB137_05810"/>
<name>A0A1P8KLI3_9BACT</name>
<protein>
    <submittedName>
        <fullName evidence="2">Thioredoxin</fullName>
    </submittedName>
</protein>
<evidence type="ECO:0000313" key="3">
    <source>
        <dbReference type="Proteomes" id="UP000186074"/>
    </source>
</evidence>
<gene>
    <name evidence="2" type="ORF">LPB137_05810</name>
</gene>
<dbReference type="Proteomes" id="UP000186074">
    <property type="component" value="Chromosome"/>
</dbReference>
<dbReference type="SUPFAM" id="SSF52833">
    <property type="entry name" value="Thioredoxin-like"/>
    <property type="match status" value="1"/>
</dbReference>
<dbReference type="PANTHER" id="PTHR13887">
    <property type="entry name" value="GLUTATHIONE S-TRANSFERASE KAPPA"/>
    <property type="match status" value="1"/>
</dbReference>
<dbReference type="GO" id="GO:0016491">
    <property type="term" value="F:oxidoreductase activity"/>
    <property type="evidence" value="ECO:0007669"/>
    <property type="project" value="InterPro"/>
</dbReference>
<dbReference type="AlphaFoldDB" id="A0A1P8KLI3"/>
<evidence type="ECO:0000313" key="2">
    <source>
        <dbReference type="EMBL" id="APW65395.1"/>
    </source>
</evidence>